<dbReference type="EMBL" id="CP029287">
    <property type="protein sequence ID" value="AWS00043.1"/>
    <property type="molecule type" value="Genomic_DNA"/>
</dbReference>
<evidence type="ECO:0000313" key="1">
    <source>
        <dbReference type="EMBL" id="AWS00043.1"/>
    </source>
</evidence>
<dbReference type="PANTHER" id="PTHR37560:SF2">
    <property type="entry name" value="DUF711 DOMAIN-CONTAINING PROTEIN"/>
    <property type="match status" value="1"/>
</dbReference>
<proteinExistence type="predicted"/>
<reference evidence="1 2" key="1">
    <citation type="submission" date="2018-05" db="EMBL/GenBank/DDBJ databases">
        <title>Complete Genome Sequences of Extremely Thermoacidophilic, Metal-Mobilizing Type-Strain Members of the Archaeal Family Sulfolobaceae: Acidianus brierleyi DSM-1651T, Acidianus sulfidivorans DSM-18786T, Metallosphaera hakonensis DSM-7519T, and Metallosphaera prunae DSM-10039T.</title>
        <authorList>
            <person name="Counts J.A."/>
            <person name="Kelly R.M."/>
        </authorList>
    </citation>
    <scope>NUCLEOTIDE SEQUENCE [LARGE SCALE GENOMIC DNA]</scope>
    <source>
        <strain evidence="1 2">HO1-1</strain>
    </source>
</reference>
<protein>
    <submittedName>
        <fullName evidence="1">DUF711 domain-containing protein</fullName>
    </submittedName>
</protein>
<dbReference type="InterPro" id="IPR007841">
    <property type="entry name" value="UPF0210"/>
</dbReference>
<dbReference type="PANTHER" id="PTHR37560">
    <property type="entry name" value="UPF0210 PROTEIN SPR0218"/>
    <property type="match status" value="1"/>
</dbReference>
<dbReference type="Pfam" id="PF05167">
    <property type="entry name" value="DUF711"/>
    <property type="match status" value="1"/>
</dbReference>
<dbReference type="OrthoDB" id="36493at2157"/>
<dbReference type="Gene3D" id="3.20.70.20">
    <property type="match status" value="1"/>
</dbReference>
<gene>
    <name evidence="1" type="ORF">DFR87_10525</name>
</gene>
<name>A0A2U9IVQ1_9CREN</name>
<accession>A0A2U9IVQ1</accession>
<dbReference type="GeneID" id="36835781"/>
<evidence type="ECO:0000313" key="2">
    <source>
        <dbReference type="Proteomes" id="UP000247586"/>
    </source>
</evidence>
<keyword evidence="2" id="KW-1185">Reference proteome</keyword>
<sequence>MRIRSFTAFSSNISRDSLEELAIKLTSIKEDSFSKRITLPPPPRNMSLEKILDLLPDQDLLFSLGGLRNNDPRIETIPDILKTSDSIFIHVLLTNQVNLESIVKTISKLEPEQATRFAILLNDEFLLSPYYPTSAGDGIHTGFAISLIHVNEVMLGRMTESLVKAKEIGQIVEKNIGLKFLGIDPSISPWMQESVGKLIEYKTGMELFSLGALSVISEINQQITKSSIEADIRSLGYSEIMIPVVEDDVLRQRVLEGKLTLSHLMLMSTACAAGLDMIGINYDLKIYTILLKDLMTIHFLKKRPYGIRIIPSYGEEKISTKNFGIIPVVKVV</sequence>
<dbReference type="AlphaFoldDB" id="A0A2U9IVQ1"/>
<reference evidence="2" key="3">
    <citation type="submission" date="2020-03" db="EMBL/GenBank/DDBJ databases">
        <title>Sequencing and Assembly of Multiple Reported Metal-Biooxidizing Members of the Extremely Thermoacidophilic Archaeal Family Sulfolobaceae.</title>
        <authorList>
            <person name="Counts J.A."/>
            <person name="Kelly R.M."/>
        </authorList>
    </citation>
    <scope>NUCLEOTIDE SEQUENCE [LARGE SCALE GENOMIC DNA]</scope>
    <source>
        <strain evidence="2">HO1-1</strain>
    </source>
</reference>
<reference evidence="2" key="2">
    <citation type="submission" date="2020-03" db="EMBL/GenBank/DDBJ databases">
        <title>Complete Genome Sequences of Extremely Thermoacidophilic, Metal-Mobilizing Type-Strain Members of the Archaeal Family Sulfolobaceae: Acidianus brierleyi DSM-1651T, Acidianus sulfidivorans DSM-18786T, Metallosphaera hakonensis DSM-7519T, and Metallosphaera prunae DSM-10039T.</title>
        <authorList>
            <person name="Counts J.A."/>
            <person name="Kelly R.M."/>
        </authorList>
    </citation>
    <scope>NUCLEOTIDE SEQUENCE [LARGE SCALE GENOMIC DNA]</scope>
    <source>
        <strain evidence="2">HO1-1</strain>
    </source>
</reference>
<dbReference type="STRING" id="1293036.GCA_001315825_00490"/>
<dbReference type="SUPFAM" id="SSF51998">
    <property type="entry name" value="PFL-like glycyl radical enzymes"/>
    <property type="match status" value="1"/>
</dbReference>
<dbReference type="KEGG" id="mhk:DFR87_10525"/>
<dbReference type="RefSeq" id="WP_054836270.1">
    <property type="nucleotide sequence ID" value="NZ_BBBA01000002.1"/>
</dbReference>
<dbReference type="Proteomes" id="UP000247586">
    <property type="component" value="Chromosome"/>
</dbReference>
<organism evidence="1 2">
    <name type="scientific">Metallosphaera hakonensis JCM 8857 = DSM 7519</name>
    <dbReference type="NCBI Taxonomy" id="1293036"/>
    <lineage>
        <taxon>Archaea</taxon>
        <taxon>Thermoproteota</taxon>
        <taxon>Thermoprotei</taxon>
        <taxon>Sulfolobales</taxon>
        <taxon>Sulfolobaceae</taxon>
        <taxon>Metallosphaera</taxon>
    </lineage>
</organism>